<sequence length="353" mass="39280">MSETLLSLSYAPNVFREAVSTAPAPPSTFLAGNRPPIRVESTLGKIAILPVESLHEILGHCSIYTLVTFRLVCENSKRLVDTLLPYGRLVVAAPALLATLLRTKCATFFTAYDVYHVLTNPACFSCGRFGAFMYLVECARCCAWCLRYSPKTMPMTLAEAKSVFKLTDKQLANGQIPVVSSLPGRRVIRVGGRERDYKTVKLVSGDHARLFALFTHGNEQALAELIASGTSRTHENYRQRQHAKALLTDQNTEAYVRNNPTREHRYRFLASTHLPYVPAFNPTPTIEWGVCCQGCQDAFANALAADTLRGDRGWALTRRRDTEYTVAEFLQHVTTCPETQTKLQNSQITKAGD</sequence>
<feature type="domain" description="F-box" evidence="1">
    <location>
        <begin position="43"/>
        <end position="89"/>
    </location>
</feature>
<organism evidence="2 3">
    <name type="scientific">Phlebiopsis gigantea (strain 11061_1 CR5-6)</name>
    <name type="common">White-rot fungus</name>
    <name type="synonym">Peniophora gigantea</name>
    <dbReference type="NCBI Taxonomy" id="745531"/>
    <lineage>
        <taxon>Eukaryota</taxon>
        <taxon>Fungi</taxon>
        <taxon>Dikarya</taxon>
        <taxon>Basidiomycota</taxon>
        <taxon>Agaricomycotina</taxon>
        <taxon>Agaricomycetes</taxon>
        <taxon>Polyporales</taxon>
        <taxon>Phanerochaetaceae</taxon>
        <taxon>Phlebiopsis</taxon>
    </lineage>
</organism>
<reference evidence="2 3" key="1">
    <citation type="journal article" date="2014" name="PLoS Genet.">
        <title>Analysis of the Phlebiopsis gigantea genome, transcriptome and secretome provides insight into its pioneer colonization strategies of wood.</title>
        <authorList>
            <person name="Hori C."/>
            <person name="Ishida T."/>
            <person name="Igarashi K."/>
            <person name="Samejima M."/>
            <person name="Suzuki H."/>
            <person name="Master E."/>
            <person name="Ferreira P."/>
            <person name="Ruiz-Duenas F.J."/>
            <person name="Held B."/>
            <person name="Canessa P."/>
            <person name="Larrondo L.F."/>
            <person name="Schmoll M."/>
            <person name="Druzhinina I.S."/>
            <person name="Kubicek C.P."/>
            <person name="Gaskell J.A."/>
            <person name="Kersten P."/>
            <person name="St John F."/>
            <person name="Glasner J."/>
            <person name="Sabat G."/>
            <person name="Splinter BonDurant S."/>
            <person name="Syed K."/>
            <person name="Yadav J."/>
            <person name="Mgbeahuruike A.C."/>
            <person name="Kovalchuk A."/>
            <person name="Asiegbu F.O."/>
            <person name="Lackner G."/>
            <person name="Hoffmeister D."/>
            <person name="Rencoret J."/>
            <person name="Gutierrez A."/>
            <person name="Sun H."/>
            <person name="Lindquist E."/>
            <person name="Barry K."/>
            <person name="Riley R."/>
            <person name="Grigoriev I.V."/>
            <person name="Henrissat B."/>
            <person name="Kues U."/>
            <person name="Berka R.M."/>
            <person name="Martinez A.T."/>
            <person name="Covert S.F."/>
            <person name="Blanchette R.A."/>
            <person name="Cullen D."/>
        </authorList>
    </citation>
    <scope>NUCLEOTIDE SEQUENCE [LARGE SCALE GENOMIC DNA]</scope>
    <source>
        <strain evidence="2 3">11061_1 CR5-6</strain>
    </source>
</reference>
<dbReference type="STRING" id="745531.A0A0C3S5E8"/>
<keyword evidence="3" id="KW-1185">Reference proteome</keyword>
<dbReference type="OrthoDB" id="2687876at2759"/>
<accession>A0A0C3S5E8</accession>
<proteinExistence type="predicted"/>
<gene>
    <name evidence="2" type="ORF">PHLGIDRAFT_160143</name>
</gene>
<dbReference type="InterPro" id="IPR001810">
    <property type="entry name" value="F-box_dom"/>
</dbReference>
<dbReference type="EMBL" id="KN840448">
    <property type="protein sequence ID" value="KIP11221.1"/>
    <property type="molecule type" value="Genomic_DNA"/>
</dbReference>
<dbReference type="HOGENOM" id="CLU_040048_0_0_1"/>
<evidence type="ECO:0000313" key="3">
    <source>
        <dbReference type="Proteomes" id="UP000053257"/>
    </source>
</evidence>
<dbReference type="Proteomes" id="UP000053257">
    <property type="component" value="Unassembled WGS sequence"/>
</dbReference>
<name>A0A0C3S5E8_PHLG1</name>
<evidence type="ECO:0000259" key="1">
    <source>
        <dbReference type="PROSITE" id="PS50181"/>
    </source>
</evidence>
<protein>
    <recommendedName>
        <fullName evidence="1">F-box domain-containing protein</fullName>
    </recommendedName>
</protein>
<dbReference type="PROSITE" id="PS50181">
    <property type="entry name" value="FBOX"/>
    <property type="match status" value="1"/>
</dbReference>
<dbReference type="AlphaFoldDB" id="A0A0C3S5E8"/>
<evidence type="ECO:0000313" key="2">
    <source>
        <dbReference type="EMBL" id="KIP11221.1"/>
    </source>
</evidence>
<dbReference type="Pfam" id="PF00646">
    <property type="entry name" value="F-box"/>
    <property type="match status" value="1"/>
</dbReference>